<protein>
    <submittedName>
        <fullName evidence="3">Pyridoxine kinase</fullName>
    </submittedName>
</protein>
<dbReference type="Proteomes" id="UP000199512">
    <property type="component" value="Unassembled WGS sequence"/>
</dbReference>
<dbReference type="SUPFAM" id="SSF53613">
    <property type="entry name" value="Ribokinase-like"/>
    <property type="match status" value="1"/>
</dbReference>
<keyword evidence="3" id="KW-0418">Kinase</keyword>
<dbReference type="InterPro" id="IPR013749">
    <property type="entry name" value="PM/HMP-P_kinase-1"/>
</dbReference>
<organism evidence="3 4">
    <name type="scientific">Peptostreptococcus russellii</name>
    <dbReference type="NCBI Taxonomy" id="215200"/>
    <lineage>
        <taxon>Bacteria</taxon>
        <taxon>Bacillati</taxon>
        <taxon>Bacillota</taxon>
        <taxon>Clostridia</taxon>
        <taxon>Peptostreptococcales</taxon>
        <taxon>Peptostreptococcaceae</taxon>
        <taxon>Peptostreptococcus</taxon>
    </lineage>
</organism>
<sequence length="277" mass="31030">MVDMQKKIACINDISGIGKCSLTVALPIISALKCQCCPLTTSVLSSQTGYPKYTFKDLTDSMEEYIQVWHDLDRKFDTIYSGFLGSGRQIKIVEKFINMNKGAFVIVDPVLADLGNLFPIFSHDDVLEMRKLVSMANLITPNITEANLLASRKADFFDYDDSSLKELCQSLSNLGPKYVIITGFEKNGKIYNICYNSDTDLMTKIGTEYNKVSFSGTGDTFTSIIAGMITRSFSIEDSVKCATDFIYEAVNFTVKQDNFNRNDGILFEYFLDKLVSI</sequence>
<evidence type="ECO:0000256" key="1">
    <source>
        <dbReference type="ARBA" id="ARBA00022977"/>
    </source>
</evidence>
<keyword evidence="1" id="KW-0784">Thiamine biosynthesis</keyword>
<proteinExistence type="predicted"/>
<dbReference type="PANTHER" id="PTHR20858">
    <property type="entry name" value="PHOSPHOMETHYLPYRIMIDINE KINASE"/>
    <property type="match status" value="1"/>
</dbReference>
<evidence type="ECO:0000259" key="2">
    <source>
        <dbReference type="Pfam" id="PF08543"/>
    </source>
</evidence>
<reference evidence="3 4" key="1">
    <citation type="submission" date="2016-10" db="EMBL/GenBank/DDBJ databases">
        <authorList>
            <person name="de Groot N.N."/>
        </authorList>
    </citation>
    <scope>NUCLEOTIDE SEQUENCE [LARGE SCALE GENOMIC DNA]</scope>
    <source>
        <strain evidence="3 4">Calf135</strain>
    </source>
</reference>
<dbReference type="InterPro" id="IPR029056">
    <property type="entry name" value="Ribokinase-like"/>
</dbReference>
<evidence type="ECO:0000313" key="4">
    <source>
        <dbReference type="Proteomes" id="UP000199512"/>
    </source>
</evidence>
<accession>A0A1H8F943</accession>
<dbReference type="GO" id="GO:0005829">
    <property type="term" value="C:cytosol"/>
    <property type="evidence" value="ECO:0007669"/>
    <property type="project" value="TreeGrafter"/>
</dbReference>
<dbReference type="AlphaFoldDB" id="A0A1H8F943"/>
<feature type="domain" description="Pyridoxamine kinase/Phosphomethylpyrimidine kinase" evidence="2">
    <location>
        <begin position="29"/>
        <end position="254"/>
    </location>
</feature>
<keyword evidence="3" id="KW-0808">Transferase</keyword>
<keyword evidence="4" id="KW-1185">Reference proteome</keyword>
<dbReference type="STRING" id="215200.SAMN05216454_10223"/>
<dbReference type="Pfam" id="PF08543">
    <property type="entry name" value="Phos_pyr_kin"/>
    <property type="match status" value="1"/>
</dbReference>
<dbReference type="Gene3D" id="3.40.1190.20">
    <property type="match status" value="1"/>
</dbReference>
<gene>
    <name evidence="3" type="ORF">SAMN05216454_10223</name>
</gene>
<dbReference type="NCBIfam" id="NF005491">
    <property type="entry name" value="PRK07105.1"/>
    <property type="match status" value="1"/>
</dbReference>
<dbReference type="GO" id="GO:0009228">
    <property type="term" value="P:thiamine biosynthetic process"/>
    <property type="evidence" value="ECO:0007669"/>
    <property type="project" value="UniProtKB-KW"/>
</dbReference>
<evidence type="ECO:0000313" key="3">
    <source>
        <dbReference type="EMBL" id="SEN27717.1"/>
    </source>
</evidence>
<dbReference type="PANTHER" id="PTHR20858:SF17">
    <property type="entry name" value="HYDROXYMETHYLPYRIMIDINE_PHOSPHOMETHYLPYRIMIDINE KINASE THI20-RELATED"/>
    <property type="match status" value="1"/>
</dbReference>
<name>A0A1H8F943_9FIRM</name>
<dbReference type="GO" id="GO:0008972">
    <property type="term" value="F:phosphomethylpyrimidine kinase activity"/>
    <property type="evidence" value="ECO:0007669"/>
    <property type="project" value="TreeGrafter"/>
</dbReference>
<dbReference type="EMBL" id="FODF01000002">
    <property type="protein sequence ID" value="SEN27717.1"/>
    <property type="molecule type" value="Genomic_DNA"/>
</dbReference>
<dbReference type="RefSeq" id="WP_304206234.1">
    <property type="nucleotide sequence ID" value="NZ_CAUWDX010000089.1"/>
</dbReference>
<dbReference type="GO" id="GO:0008902">
    <property type="term" value="F:hydroxymethylpyrimidine kinase activity"/>
    <property type="evidence" value="ECO:0007669"/>
    <property type="project" value="TreeGrafter"/>
</dbReference>